<evidence type="ECO:0000256" key="1">
    <source>
        <dbReference type="SAM" id="MobiDB-lite"/>
    </source>
</evidence>
<dbReference type="Pfam" id="PF00106">
    <property type="entry name" value="adh_short"/>
    <property type="match status" value="1"/>
</dbReference>
<reference evidence="2 3" key="1">
    <citation type="submission" date="2020-01" db="EMBL/GenBank/DDBJ databases">
        <title>Kibdelosporangium persica a novel Actinomycetes from a hot desert in Iran.</title>
        <authorList>
            <person name="Safaei N."/>
            <person name="Zaburannyi N."/>
            <person name="Mueller R."/>
            <person name="Wink J."/>
        </authorList>
    </citation>
    <scope>NUCLEOTIDE SEQUENCE [LARGE SCALE GENOMIC DNA]</scope>
    <source>
        <strain evidence="2 3">4NS15</strain>
    </source>
</reference>
<dbReference type="RefSeq" id="WP_217281739.1">
    <property type="nucleotide sequence ID" value="NZ_CBCSGW010000030.1"/>
</dbReference>
<gene>
    <name evidence="2" type="ORF">GC106_83480</name>
</gene>
<proteinExistence type="predicted"/>
<dbReference type="PANTHER" id="PTHR42820">
    <property type="entry name" value="SHORT-CHAIN DEHYDROGENASE REDUCTASE"/>
    <property type="match status" value="1"/>
</dbReference>
<feature type="region of interest" description="Disordered" evidence="1">
    <location>
        <begin position="1"/>
        <end position="20"/>
    </location>
</feature>
<evidence type="ECO:0000313" key="2">
    <source>
        <dbReference type="EMBL" id="NRN71073.1"/>
    </source>
</evidence>
<dbReference type="InterPro" id="IPR002347">
    <property type="entry name" value="SDR_fam"/>
</dbReference>
<dbReference type="PANTHER" id="PTHR42820:SF1">
    <property type="entry name" value="SHORT-CHAIN DEHYDROGENASE_REDUCTASE FAMILY PROTEIN"/>
    <property type="match status" value="1"/>
</dbReference>
<keyword evidence="3" id="KW-1185">Reference proteome</keyword>
<feature type="compositionally biased region" description="Polar residues" evidence="1">
    <location>
        <begin position="1"/>
        <end position="10"/>
    </location>
</feature>
<accession>A0ABX2FIK3</accession>
<dbReference type="Proteomes" id="UP000763557">
    <property type="component" value="Unassembled WGS sequence"/>
</dbReference>
<sequence>MTRFRSQTALVTGGTGGQGASHVRAFHAEGANVVIGDIDADRGAALAEELGDRAHFTKLDVTDETSWFHHGVGVRHRRRSSARSRSSERARVSTRKPCRIERLPTRRVVVAPARTHPAGYRDHPAAGTRERIIDITTRGRRTGRPRRI</sequence>
<feature type="region of interest" description="Disordered" evidence="1">
    <location>
        <begin position="76"/>
        <end position="99"/>
    </location>
</feature>
<dbReference type="EMBL" id="JAAATY010000050">
    <property type="protein sequence ID" value="NRN71073.1"/>
    <property type="molecule type" value="Genomic_DNA"/>
</dbReference>
<evidence type="ECO:0008006" key="4">
    <source>
        <dbReference type="Google" id="ProtNLM"/>
    </source>
</evidence>
<comment type="caution">
    <text evidence="2">The sequence shown here is derived from an EMBL/GenBank/DDBJ whole genome shotgun (WGS) entry which is preliminary data.</text>
</comment>
<evidence type="ECO:0000313" key="3">
    <source>
        <dbReference type="Proteomes" id="UP000763557"/>
    </source>
</evidence>
<protein>
    <recommendedName>
        <fullName evidence="4">Short chain dehydrogenase</fullName>
    </recommendedName>
</protein>
<organism evidence="2 3">
    <name type="scientific">Kibdelosporangium persicum</name>
    <dbReference type="NCBI Taxonomy" id="2698649"/>
    <lineage>
        <taxon>Bacteria</taxon>
        <taxon>Bacillati</taxon>
        <taxon>Actinomycetota</taxon>
        <taxon>Actinomycetes</taxon>
        <taxon>Pseudonocardiales</taxon>
        <taxon>Pseudonocardiaceae</taxon>
        <taxon>Kibdelosporangium</taxon>
    </lineage>
</organism>
<name>A0ABX2FIK3_9PSEU</name>